<dbReference type="Pfam" id="PF03466">
    <property type="entry name" value="LysR_substrate"/>
    <property type="match status" value="1"/>
</dbReference>
<evidence type="ECO:0000256" key="3">
    <source>
        <dbReference type="ARBA" id="ARBA00023125"/>
    </source>
</evidence>
<dbReference type="GO" id="GO:0003700">
    <property type="term" value="F:DNA-binding transcription factor activity"/>
    <property type="evidence" value="ECO:0007669"/>
    <property type="project" value="InterPro"/>
</dbReference>
<comment type="caution">
    <text evidence="6">The sequence shown here is derived from an EMBL/GenBank/DDBJ whole genome shotgun (WGS) entry which is preliminary data.</text>
</comment>
<dbReference type="PANTHER" id="PTHR30419">
    <property type="entry name" value="HTH-TYPE TRANSCRIPTIONAL REGULATOR YBHD"/>
    <property type="match status" value="1"/>
</dbReference>
<dbReference type="SUPFAM" id="SSF46785">
    <property type="entry name" value="Winged helix' DNA-binding domain"/>
    <property type="match status" value="1"/>
</dbReference>
<evidence type="ECO:0000256" key="2">
    <source>
        <dbReference type="ARBA" id="ARBA00023015"/>
    </source>
</evidence>
<dbReference type="InterPro" id="IPR000847">
    <property type="entry name" value="LysR_HTH_N"/>
</dbReference>
<name>E6LP22_9FIRM</name>
<dbReference type="InterPro" id="IPR005119">
    <property type="entry name" value="LysR_subst-bd"/>
</dbReference>
<dbReference type="CDD" id="cd05466">
    <property type="entry name" value="PBP2_LTTR_substrate"/>
    <property type="match status" value="1"/>
</dbReference>
<dbReference type="InterPro" id="IPR036390">
    <property type="entry name" value="WH_DNA-bd_sf"/>
</dbReference>
<dbReference type="SUPFAM" id="SSF53850">
    <property type="entry name" value="Periplasmic binding protein-like II"/>
    <property type="match status" value="1"/>
</dbReference>
<proteinExistence type="inferred from homology"/>
<dbReference type="GO" id="GO:0003677">
    <property type="term" value="F:DNA binding"/>
    <property type="evidence" value="ECO:0007669"/>
    <property type="project" value="UniProtKB-KW"/>
</dbReference>
<evidence type="ECO:0000313" key="7">
    <source>
        <dbReference type="Proteomes" id="UP000003434"/>
    </source>
</evidence>
<dbReference type="Gene3D" id="3.40.190.290">
    <property type="match status" value="1"/>
</dbReference>
<organism evidence="6 7">
    <name type="scientific">Lachnoanaerobaculum saburreum DSM 3986</name>
    <dbReference type="NCBI Taxonomy" id="887325"/>
    <lineage>
        <taxon>Bacteria</taxon>
        <taxon>Bacillati</taxon>
        <taxon>Bacillota</taxon>
        <taxon>Clostridia</taxon>
        <taxon>Lachnospirales</taxon>
        <taxon>Lachnospiraceae</taxon>
        <taxon>Lachnoanaerobaculum</taxon>
    </lineage>
</organism>
<reference evidence="6 7" key="1">
    <citation type="submission" date="2010-12" db="EMBL/GenBank/DDBJ databases">
        <authorList>
            <person name="Muzny D."/>
            <person name="Qin X."/>
            <person name="Deng J."/>
            <person name="Jiang H."/>
            <person name="Liu Y."/>
            <person name="Qu J."/>
            <person name="Song X.-Z."/>
            <person name="Zhang L."/>
            <person name="Thornton R."/>
            <person name="Coyle M."/>
            <person name="Francisco L."/>
            <person name="Jackson L."/>
            <person name="Javaid M."/>
            <person name="Korchina V."/>
            <person name="Kovar C."/>
            <person name="Mata R."/>
            <person name="Mathew T."/>
            <person name="Ngo R."/>
            <person name="Nguyen L."/>
            <person name="Nguyen N."/>
            <person name="Okwuonu G."/>
            <person name="Ongeri F."/>
            <person name="Pham C."/>
            <person name="Simmons D."/>
            <person name="Wilczek-Boney K."/>
            <person name="Hale W."/>
            <person name="Jakkamsetti A."/>
            <person name="Pham P."/>
            <person name="Ruth R."/>
            <person name="San Lucas F."/>
            <person name="Warren J."/>
            <person name="Zhang J."/>
            <person name="Zhao Z."/>
            <person name="Zhou C."/>
            <person name="Zhu D."/>
            <person name="Lee S."/>
            <person name="Bess C."/>
            <person name="Blankenburg K."/>
            <person name="Forbes L."/>
            <person name="Fu Q."/>
            <person name="Gubbala S."/>
            <person name="Hirani K."/>
            <person name="Jayaseelan J.C."/>
            <person name="Lara F."/>
            <person name="Munidasa M."/>
            <person name="Palculict T."/>
            <person name="Patil S."/>
            <person name="Pu L.-L."/>
            <person name="Saada N."/>
            <person name="Tang L."/>
            <person name="Weissenberger G."/>
            <person name="Zhu Y."/>
            <person name="Hemphill L."/>
            <person name="Shang Y."/>
            <person name="Youmans B."/>
            <person name="Ayvaz T."/>
            <person name="Ross M."/>
            <person name="Santibanez J."/>
            <person name="Aqrawi P."/>
            <person name="Gross S."/>
            <person name="Joshi V."/>
            <person name="Fowler G."/>
            <person name="Nazareth L."/>
            <person name="Reid J."/>
            <person name="Worley K."/>
            <person name="Petrosino J."/>
            <person name="Highlander S."/>
            <person name="Gibbs R."/>
        </authorList>
    </citation>
    <scope>NUCLEOTIDE SEQUENCE [LARGE SCALE GENOMIC DNA]</scope>
    <source>
        <strain evidence="6 7">DSM 3986</strain>
    </source>
</reference>
<accession>E6LP22</accession>
<dbReference type="eggNOG" id="COG0583">
    <property type="taxonomic scope" value="Bacteria"/>
</dbReference>
<evidence type="ECO:0000256" key="4">
    <source>
        <dbReference type="ARBA" id="ARBA00023163"/>
    </source>
</evidence>
<feature type="domain" description="HTH lysR-type" evidence="5">
    <location>
        <begin position="13"/>
        <end position="70"/>
    </location>
</feature>
<comment type="similarity">
    <text evidence="1">Belongs to the LysR transcriptional regulatory family.</text>
</comment>
<dbReference type="InterPro" id="IPR036388">
    <property type="entry name" value="WH-like_DNA-bd_sf"/>
</dbReference>
<evidence type="ECO:0000256" key="1">
    <source>
        <dbReference type="ARBA" id="ARBA00009437"/>
    </source>
</evidence>
<dbReference type="PROSITE" id="PS50931">
    <property type="entry name" value="HTH_LYSR"/>
    <property type="match status" value="1"/>
</dbReference>
<keyword evidence="4" id="KW-0804">Transcription</keyword>
<protein>
    <submittedName>
        <fullName evidence="6">Transcriptional regulator, LysR family</fullName>
    </submittedName>
</protein>
<dbReference type="InterPro" id="IPR050950">
    <property type="entry name" value="HTH-type_LysR_regulators"/>
</dbReference>
<keyword evidence="2" id="KW-0805">Transcription regulation</keyword>
<evidence type="ECO:0000313" key="6">
    <source>
        <dbReference type="EMBL" id="EFU76340.1"/>
    </source>
</evidence>
<dbReference type="PANTHER" id="PTHR30419:SF8">
    <property type="entry name" value="NITROGEN ASSIMILATION TRANSCRIPTIONAL ACTIVATOR-RELATED"/>
    <property type="match status" value="1"/>
</dbReference>
<dbReference type="GO" id="GO:0005829">
    <property type="term" value="C:cytosol"/>
    <property type="evidence" value="ECO:0007669"/>
    <property type="project" value="TreeGrafter"/>
</dbReference>
<dbReference type="Pfam" id="PF00126">
    <property type="entry name" value="HTH_1"/>
    <property type="match status" value="1"/>
</dbReference>
<dbReference type="PRINTS" id="PR00039">
    <property type="entry name" value="HTHLYSR"/>
</dbReference>
<dbReference type="Gene3D" id="1.10.10.10">
    <property type="entry name" value="Winged helix-like DNA-binding domain superfamily/Winged helix DNA-binding domain"/>
    <property type="match status" value="1"/>
</dbReference>
<gene>
    <name evidence="6" type="ORF">HMPREF0381_1707</name>
</gene>
<keyword evidence="3" id="KW-0238">DNA-binding</keyword>
<dbReference type="FunFam" id="1.10.10.10:FF:000001">
    <property type="entry name" value="LysR family transcriptional regulator"/>
    <property type="match status" value="1"/>
</dbReference>
<sequence>MAIQIGSCGMKNMELRLLRYFLTVAKEQSFTKAAEQLHITQPTLSRQMTALEDELGITLFLRNGKRNTLTDEGILLKRRALEILNLEEKTLKELKGKEDVVEGTITIGCGEFAAVETLARICKTYKEKYPLVQIALHTATADTVYEMMKKGLVDIALFLEPMDTEGLDYIRIADCDHWCVGMRPDDPLAEKELIKKEDLIGKPLILPERMNIQSELANWFGKDFSNLQIAFTSNLGTNAGVMAANGLGYSISIEGAAKYWREDILVQRRISPEIMTSTVIAWRRNIQYSLAVSKMIEEINAFQA</sequence>
<evidence type="ECO:0000259" key="5">
    <source>
        <dbReference type="PROSITE" id="PS50931"/>
    </source>
</evidence>
<dbReference type="Proteomes" id="UP000003434">
    <property type="component" value="Unassembled WGS sequence"/>
</dbReference>
<dbReference type="EMBL" id="AEPW01000075">
    <property type="protein sequence ID" value="EFU76340.1"/>
    <property type="molecule type" value="Genomic_DNA"/>
</dbReference>
<dbReference type="HOGENOM" id="CLU_039613_6_2_9"/>
<dbReference type="AlphaFoldDB" id="E6LP22"/>